<comment type="pathway">
    <text evidence="8">Cell wall biogenesis; peptidoglycan biosynthesis.</text>
</comment>
<dbReference type="EC" id="5.1.1.3" evidence="2 8"/>
<proteinExistence type="inferred from homology"/>
<evidence type="ECO:0000313" key="9">
    <source>
        <dbReference type="EMBL" id="SFG58419.1"/>
    </source>
</evidence>
<sequence>MKQQSIGVIDSGVGGLTVARELMRQLPKESFIYLGDTRRCPYGPRSEEEVRVFTWQMVNYLLAKNIKMLVVACNTATAYTLSELQDELDIPVVGVIDPGARAAIKFSNNKRIGVIGTEGTIKSKAYPEALKSIDQSIKVNDLACPPFVPMVEEGILSGPEAEGIVARTLRPLKAMNHIDTLILGCTHYPLIKDLVQNEMGDHIQVISSGEETAREASFMLAYHKMLEKGKEPPVYEFYTTGDVEKFRTIANSWFDAPVEIVRLVELEHVQSTAYYG</sequence>
<dbReference type="GO" id="GO:0071555">
    <property type="term" value="P:cell wall organization"/>
    <property type="evidence" value="ECO:0007669"/>
    <property type="project" value="UniProtKB-KW"/>
</dbReference>
<accession>A0A1I2T2N9</accession>
<dbReference type="SUPFAM" id="SSF53681">
    <property type="entry name" value="Aspartate/glutamate racemase"/>
    <property type="match status" value="2"/>
</dbReference>
<evidence type="ECO:0000256" key="6">
    <source>
        <dbReference type="ARBA" id="ARBA00023316"/>
    </source>
</evidence>
<dbReference type="PROSITE" id="PS00923">
    <property type="entry name" value="ASP_GLU_RACEMASE_1"/>
    <property type="match status" value="1"/>
</dbReference>
<evidence type="ECO:0000256" key="4">
    <source>
        <dbReference type="ARBA" id="ARBA00022984"/>
    </source>
</evidence>
<dbReference type="GO" id="GO:0009252">
    <property type="term" value="P:peptidoglycan biosynthetic process"/>
    <property type="evidence" value="ECO:0007669"/>
    <property type="project" value="UniProtKB-UniRule"/>
</dbReference>
<dbReference type="InterPro" id="IPR004391">
    <property type="entry name" value="Glu_race"/>
</dbReference>
<evidence type="ECO:0000313" key="10">
    <source>
        <dbReference type="Proteomes" id="UP000198897"/>
    </source>
</evidence>
<dbReference type="RefSeq" id="WP_089754591.1">
    <property type="nucleotide sequence ID" value="NZ_FOOG01000059.1"/>
</dbReference>
<evidence type="ECO:0000256" key="5">
    <source>
        <dbReference type="ARBA" id="ARBA00023235"/>
    </source>
</evidence>
<comment type="function">
    <text evidence="8">Provides the (R)-glutamate required for cell wall biosynthesis.</text>
</comment>
<feature type="binding site" evidence="8">
    <location>
        <begin position="42"/>
        <end position="43"/>
    </location>
    <ligand>
        <name>substrate</name>
    </ligand>
</feature>
<keyword evidence="4 8" id="KW-0573">Peptidoglycan synthesis</keyword>
<dbReference type="GO" id="GO:0008881">
    <property type="term" value="F:glutamate racemase activity"/>
    <property type="evidence" value="ECO:0007669"/>
    <property type="project" value="UniProtKB-UniRule"/>
</dbReference>
<dbReference type="Pfam" id="PF01177">
    <property type="entry name" value="Asp_Glu_race"/>
    <property type="match status" value="1"/>
</dbReference>
<feature type="active site" description="Proton donor/acceptor" evidence="8">
    <location>
        <position position="73"/>
    </location>
</feature>
<dbReference type="InterPro" id="IPR033134">
    <property type="entry name" value="Asp/Glu_racemase_AS_2"/>
</dbReference>
<dbReference type="OrthoDB" id="9801055at2"/>
<dbReference type="InterPro" id="IPR018187">
    <property type="entry name" value="Asp/Glu_racemase_AS_1"/>
</dbReference>
<dbReference type="InterPro" id="IPR015942">
    <property type="entry name" value="Asp/Glu/hydantoin_racemase"/>
</dbReference>
<keyword evidence="10" id="KW-1185">Reference proteome</keyword>
<evidence type="ECO:0000256" key="3">
    <source>
        <dbReference type="ARBA" id="ARBA00022960"/>
    </source>
</evidence>
<comment type="similarity">
    <text evidence="8">Belongs to the aspartate/glutamate racemases family.</text>
</comment>
<name>A0A1I2T2N9_9BACI</name>
<feature type="binding site" evidence="8">
    <location>
        <begin position="74"/>
        <end position="75"/>
    </location>
    <ligand>
        <name>substrate</name>
    </ligand>
</feature>
<dbReference type="UniPathway" id="UPA00219"/>
<evidence type="ECO:0000256" key="1">
    <source>
        <dbReference type="ARBA" id="ARBA00001602"/>
    </source>
</evidence>
<keyword evidence="6 8" id="KW-0961">Cell wall biogenesis/degradation</keyword>
<feature type="active site" description="Proton donor/acceptor" evidence="8">
    <location>
        <position position="185"/>
    </location>
</feature>
<keyword evidence="5 8" id="KW-0413">Isomerase</keyword>
<feature type="binding site" evidence="8">
    <location>
        <begin position="10"/>
        <end position="11"/>
    </location>
    <ligand>
        <name>substrate</name>
    </ligand>
</feature>
<evidence type="ECO:0000256" key="8">
    <source>
        <dbReference type="HAMAP-Rule" id="MF_00258"/>
    </source>
</evidence>
<dbReference type="EMBL" id="FOOG01000059">
    <property type="protein sequence ID" value="SFG58419.1"/>
    <property type="molecule type" value="Genomic_DNA"/>
</dbReference>
<dbReference type="Proteomes" id="UP000198897">
    <property type="component" value="Unassembled WGS sequence"/>
</dbReference>
<dbReference type="FunFam" id="3.40.50.1860:FF:000002">
    <property type="entry name" value="Glutamate racemase"/>
    <property type="match status" value="1"/>
</dbReference>
<dbReference type="GO" id="GO:0008360">
    <property type="term" value="P:regulation of cell shape"/>
    <property type="evidence" value="ECO:0007669"/>
    <property type="project" value="UniProtKB-KW"/>
</dbReference>
<comment type="catalytic activity">
    <reaction evidence="1 8">
        <text>L-glutamate = D-glutamate</text>
        <dbReference type="Rhea" id="RHEA:12813"/>
        <dbReference type="ChEBI" id="CHEBI:29985"/>
        <dbReference type="ChEBI" id="CHEBI:29986"/>
        <dbReference type="EC" id="5.1.1.3"/>
    </reaction>
</comment>
<dbReference type="NCBIfam" id="NF002035">
    <property type="entry name" value="PRK00865.1-3"/>
    <property type="match status" value="1"/>
</dbReference>
<protein>
    <recommendedName>
        <fullName evidence="7 8">Glutamate racemase</fullName>
        <ecNumber evidence="2 8">5.1.1.3</ecNumber>
    </recommendedName>
</protein>
<evidence type="ECO:0000256" key="2">
    <source>
        <dbReference type="ARBA" id="ARBA00013090"/>
    </source>
</evidence>
<dbReference type="HAMAP" id="MF_00258">
    <property type="entry name" value="Glu_racemase"/>
    <property type="match status" value="1"/>
</dbReference>
<dbReference type="NCBIfam" id="TIGR00067">
    <property type="entry name" value="glut_race"/>
    <property type="match status" value="1"/>
</dbReference>
<evidence type="ECO:0000256" key="7">
    <source>
        <dbReference type="ARBA" id="ARBA00070053"/>
    </source>
</evidence>
<feature type="binding site" evidence="8">
    <location>
        <begin position="186"/>
        <end position="187"/>
    </location>
    <ligand>
        <name>substrate</name>
    </ligand>
</feature>
<keyword evidence="3 8" id="KW-0133">Cell shape</keyword>
<dbReference type="Gene3D" id="3.40.50.1860">
    <property type="match status" value="2"/>
</dbReference>
<organism evidence="9 10">
    <name type="scientific">Halobacillus alkaliphilus</name>
    <dbReference type="NCBI Taxonomy" id="396056"/>
    <lineage>
        <taxon>Bacteria</taxon>
        <taxon>Bacillati</taxon>
        <taxon>Bacillota</taxon>
        <taxon>Bacilli</taxon>
        <taxon>Bacillales</taxon>
        <taxon>Bacillaceae</taxon>
        <taxon>Halobacillus</taxon>
    </lineage>
</organism>
<dbReference type="GO" id="GO:0042802">
    <property type="term" value="F:identical protein binding"/>
    <property type="evidence" value="ECO:0007669"/>
    <property type="project" value="UniProtKB-ARBA"/>
</dbReference>
<dbReference type="PANTHER" id="PTHR21198:SF2">
    <property type="entry name" value="GLUTAMATE RACEMASE"/>
    <property type="match status" value="1"/>
</dbReference>
<reference evidence="10" key="1">
    <citation type="submission" date="2016-10" db="EMBL/GenBank/DDBJ databases">
        <authorList>
            <person name="Varghese N."/>
            <person name="Submissions S."/>
        </authorList>
    </citation>
    <scope>NUCLEOTIDE SEQUENCE [LARGE SCALE GENOMIC DNA]</scope>
    <source>
        <strain evidence="10">FP5</strain>
    </source>
</reference>
<dbReference type="PANTHER" id="PTHR21198">
    <property type="entry name" value="GLUTAMATE RACEMASE"/>
    <property type="match status" value="1"/>
</dbReference>
<dbReference type="InterPro" id="IPR001920">
    <property type="entry name" value="Asp/Glu_race"/>
</dbReference>
<dbReference type="AlphaFoldDB" id="A0A1I2T2N9"/>
<dbReference type="PROSITE" id="PS00924">
    <property type="entry name" value="ASP_GLU_RACEMASE_2"/>
    <property type="match status" value="1"/>
</dbReference>
<gene>
    <name evidence="8" type="primary">murI</name>
    <name evidence="9" type="ORF">SAMN05216353_15918</name>
</gene>